<keyword evidence="2" id="KW-0597">Phosphoprotein</keyword>
<dbReference type="PROSITE" id="PS50043">
    <property type="entry name" value="HTH_LUXR_2"/>
    <property type="match status" value="1"/>
</dbReference>
<dbReference type="InterPro" id="IPR000792">
    <property type="entry name" value="Tscrpt_reg_LuxR_C"/>
</dbReference>
<feature type="modified residue" description="4-aspartylphosphate" evidence="2">
    <location>
        <position position="56"/>
    </location>
</feature>
<dbReference type="SMART" id="SM00421">
    <property type="entry name" value="HTH_LUXR"/>
    <property type="match status" value="1"/>
</dbReference>
<sequence>MHKIVVVEDQSLIRDAISTLLSLEDDFDLVHKCENGAQALTYLKTLQTPPTIVLSDIEMPELSGIDLAEQVAKLYPSVKFVIMTTFAKAGYVRRAMEYGVKGFILKDAPSDYLVASLRDIVKGKTIIDPELAVLALGDKDPLTPKERKALKLIADGMSTQQVADKLFLSQGTIRNYLSEAIAKLNAINSHDAARIARQKGWL</sequence>
<proteinExistence type="predicted"/>
<evidence type="ECO:0000256" key="1">
    <source>
        <dbReference type="ARBA" id="ARBA00023125"/>
    </source>
</evidence>
<feature type="domain" description="Response regulatory" evidence="4">
    <location>
        <begin position="3"/>
        <end position="121"/>
    </location>
</feature>
<dbReference type="Gene3D" id="1.10.10.10">
    <property type="entry name" value="Winged helix-like DNA-binding domain superfamily/Winged helix DNA-binding domain"/>
    <property type="match status" value="1"/>
</dbReference>
<accession>A0ABU2ZUU9</accession>
<dbReference type="SMART" id="SM00448">
    <property type="entry name" value="REC"/>
    <property type="match status" value="1"/>
</dbReference>
<evidence type="ECO:0000256" key="2">
    <source>
        <dbReference type="PROSITE-ProRule" id="PRU00169"/>
    </source>
</evidence>
<evidence type="ECO:0000259" key="4">
    <source>
        <dbReference type="PROSITE" id="PS50110"/>
    </source>
</evidence>
<dbReference type="RefSeq" id="WP_311369943.1">
    <property type="nucleotide sequence ID" value="NZ_JAVRHX010000007.1"/>
</dbReference>
<dbReference type="InterPro" id="IPR036388">
    <property type="entry name" value="WH-like_DNA-bd_sf"/>
</dbReference>
<dbReference type="InterPro" id="IPR016032">
    <property type="entry name" value="Sig_transdc_resp-reg_C-effctor"/>
</dbReference>
<name>A0ABU2ZUU9_9ALTE</name>
<dbReference type="Pfam" id="PF00196">
    <property type="entry name" value="GerE"/>
    <property type="match status" value="1"/>
</dbReference>
<dbReference type="PROSITE" id="PS50110">
    <property type="entry name" value="RESPONSE_REGULATORY"/>
    <property type="match status" value="1"/>
</dbReference>
<protein>
    <submittedName>
        <fullName evidence="5">Response regulator transcription factor</fullName>
    </submittedName>
</protein>
<dbReference type="CDD" id="cd06170">
    <property type="entry name" value="LuxR_C_like"/>
    <property type="match status" value="1"/>
</dbReference>
<evidence type="ECO:0000313" key="6">
    <source>
        <dbReference type="Proteomes" id="UP001253545"/>
    </source>
</evidence>
<keyword evidence="1" id="KW-0238">DNA-binding</keyword>
<keyword evidence="6" id="KW-1185">Reference proteome</keyword>
<comment type="caution">
    <text evidence="5">The sequence shown here is derived from an EMBL/GenBank/DDBJ whole genome shotgun (WGS) entry which is preliminary data.</text>
</comment>
<dbReference type="EMBL" id="JAVRHX010000007">
    <property type="protein sequence ID" value="MDT0596416.1"/>
    <property type="molecule type" value="Genomic_DNA"/>
</dbReference>
<gene>
    <name evidence="5" type="ORF">RM552_16290</name>
</gene>
<dbReference type="InterPro" id="IPR039420">
    <property type="entry name" value="WalR-like"/>
</dbReference>
<dbReference type="SUPFAM" id="SSF46894">
    <property type="entry name" value="C-terminal effector domain of the bipartite response regulators"/>
    <property type="match status" value="1"/>
</dbReference>
<organism evidence="5 6">
    <name type="scientific">Glaciecola petra</name>
    <dbReference type="NCBI Taxonomy" id="3075602"/>
    <lineage>
        <taxon>Bacteria</taxon>
        <taxon>Pseudomonadati</taxon>
        <taxon>Pseudomonadota</taxon>
        <taxon>Gammaproteobacteria</taxon>
        <taxon>Alteromonadales</taxon>
        <taxon>Alteromonadaceae</taxon>
        <taxon>Glaciecola</taxon>
    </lineage>
</organism>
<dbReference type="Pfam" id="PF00072">
    <property type="entry name" value="Response_reg"/>
    <property type="match status" value="1"/>
</dbReference>
<dbReference type="PANTHER" id="PTHR43214:SF42">
    <property type="entry name" value="TRANSCRIPTIONAL REGULATORY PROTEIN DESR"/>
    <property type="match status" value="1"/>
</dbReference>
<dbReference type="PRINTS" id="PR00038">
    <property type="entry name" value="HTHLUXR"/>
</dbReference>
<dbReference type="Gene3D" id="3.40.50.2300">
    <property type="match status" value="1"/>
</dbReference>
<feature type="domain" description="HTH luxR-type" evidence="3">
    <location>
        <begin position="135"/>
        <end position="200"/>
    </location>
</feature>
<dbReference type="PANTHER" id="PTHR43214">
    <property type="entry name" value="TWO-COMPONENT RESPONSE REGULATOR"/>
    <property type="match status" value="1"/>
</dbReference>
<dbReference type="InterPro" id="IPR001789">
    <property type="entry name" value="Sig_transdc_resp-reg_receiver"/>
</dbReference>
<dbReference type="SUPFAM" id="SSF52172">
    <property type="entry name" value="CheY-like"/>
    <property type="match status" value="1"/>
</dbReference>
<reference evidence="5 6" key="1">
    <citation type="submission" date="2023-09" db="EMBL/GenBank/DDBJ databases">
        <authorList>
            <person name="Rey-Velasco X."/>
        </authorList>
    </citation>
    <scope>NUCLEOTIDE SEQUENCE [LARGE SCALE GENOMIC DNA]</scope>
    <source>
        <strain evidence="5 6">P117</strain>
    </source>
</reference>
<dbReference type="Proteomes" id="UP001253545">
    <property type="component" value="Unassembled WGS sequence"/>
</dbReference>
<evidence type="ECO:0000313" key="5">
    <source>
        <dbReference type="EMBL" id="MDT0596416.1"/>
    </source>
</evidence>
<evidence type="ECO:0000259" key="3">
    <source>
        <dbReference type="PROSITE" id="PS50043"/>
    </source>
</evidence>
<dbReference type="InterPro" id="IPR011006">
    <property type="entry name" value="CheY-like_superfamily"/>
</dbReference>